<accession>A0A8S3ZZ06</accession>
<dbReference type="PANTHER" id="PTHR33689:SF1">
    <property type="entry name" value="FAS-BINDING FACTOR 1"/>
    <property type="match status" value="1"/>
</dbReference>
<dbReference type="GO" id="GO:0060271">
    <property type="term" value="P:cilium assembly"/>
    <property type="evidence" value="ECO:0007669"/>
    <property type="project" value="InterPro"/>
</dbReference>
<dbReference type="AlphaFoldDB" id="A0A8S3ZZ06"/>
<dbReference type="GO" id="GO:0097539">
    <property type="term" value="C:ciliary transition fiber"/>
    <property type="evidence" value="ECO:0007669"/>
    <property type="project" value="InterPro"/>
</dbReference>
<dbReference type="InterPro" id="IPR033561">
    <property type="entry name" value="FBF1"/>
</dbReference>
<gene>
    <name evidence="4" type="ORF">CUNI_LOCUS17594</name>
</gene>
<keyword evidence="1" id="KW-0175">Coiled coil</keyword>
<dbReference type="Proteomes" id="UP000678393">
    <property type="component" value="Unassembled WGS sequence"/>
</dbReference>
<dbReference type="Pfam" id="PF21007">
    <property type="entry name" value="FBF1"/>
    <property type="match status" value="1"/>
</dbReference>
<proteinExistence type="predicted"/>
<feature type="region of interest" description="Disordered" evidence="2">
    <location>
        <begin position="444"/>
        <end position="463"/>
    </location>
</feature>
<evidence type="ECO:0000259" key="3">
    <source>
        <dbReference type="Pfam" id="PF21007"/>
    </source>
</evidence>
<feature type="region of interest" description="Disordered" evidence="2">
    <location>
        <begin position="57"/>
        <end position="97"/>
    </location>
</feature>
<evidence type="ECO:0000313" key="5">
    <source>
        <dbReference type="Proteomes" id="UP000678393"/>
    </source>
</evidence>
<dbReference type="GO" id="GO:0036064">
    <property type="term" value="C:ciliary basal body"/>
    <property type="evidence" value="ECO:0007669"/>
    <property type="project" value="TreeGrafter"/>
</dbReference>
<evidence type="ECO:0000256" key="2">
    <source>
        <dbReference type="SAM" id="MobiDB-lite"/>
    </source>
</evidence>
<feature type="domain" description="Fas-binding factor 1 C-terminal" evidence="3">
    <location>
        <begin position="155"/>
        <end position="698"/>
    </location>
</feature>
<protein>
    <recommendedName>
        <fullName evidence="3">Fas-binding factor 1 C-terminal domain-containing protein</fullName>
    </recommendedName>
</protein>
<reference evidence="4" key="1">
    <citation type="submission" date="2021-04" db="EMBL/GenBank/DDBJ databases">
        <authorList>
            <consortium name="Molecular Ecology Group"/>
        </authorList>
    </citation>
    <scope>NUCLEOTIDE SEQUENCE</scope>
</reference>
<dbReference type="InterPro" id="IPR049390">
    <property type="entry name" value="FBF1_C"/>
</dbReference>
<dbReference type="PANTHER" id="PTHR33689">
    <property type="entry name" value="FAS-BINDING FACTOR 1"/>
    <property type="match status" value="1"/>
</dbReference>
<evidence type="ECO:0000313" key="4">
    <source>
        <dbReference type="EMBL" id="CAG5132036.1"/>
    </source>
</evidence>
<dbReference type="EMBL" id="CAJHNH020005024">
    <property type="protein sequence ID" value="CAG5132036.1"/>
    <property type="molecule type" value="Genomic_DNA"/>
</dbReference>
<keyword evidence="5" id="KW-1185">Reference proteome</keyword>
<sequence>MKICFCFSDSKTQSASLHWAQQGLVSDAGLPFTAATVAQEQFIQQLFPKEQPQQQLQSIQQHSQLQQQPPPQQKQMFPQEQPPLQQQPYTQQNSQLQKQLPQQQLSFQHQLLIYKLYPLQQLPSDVIMPSYSQIMSTVRLPDSISEAHAMIRKFELEKAYNESLLESTRRRYEEEMFSVETSYKNRLLIIEDSNKRREARLREDNEELMQQHLSKIRQLEQEKSDLIASQYHRLEDLERQKAEDLEKLREQHRLTMVALKRDHEEALERLASAKNQEINMMANANDTSKSLTAVVQQIQNNARDLEELQVKIQSWNKQGLDEREISFRSKDEQLRILQERLNKQAEDNDRERRRLEDLIAQMETQLKEQTRTLEEERWKLKQDQSRLEAQQRSLEAERQQWLEQQTRDRISLERARENYLEEQSRYLAQISEERRMLTEERTRFQVEQKSRRDKDHQDAIKRSQAEADYELLMRTIAEEKSYQSTRKQELQREEERIALERSRLDRERKMLEQDQEKLAAQARQIREQSEQIDHLTEAARHSQQDGEQALEEAAQYRAHLEKKELELQKQLNGFKSMEDHIAQEKLRLAKEKKEIENLKNSALCTNCRSPLHGNSVPPQNGKHFFQFLYNNPQLSSTVLQSVPAIYGHSTVPQQYTSPLDRIAISIANDRAVRMLKIQAIKDKEFLQEENMYLEGLRHVPYHSTGSKT</sequence>
<organism evidence="4 5">
    <name type="scientific">Candidula unifasciata</name>
    <dbReference type="NCBI Taxonomy" id="100452"/>
    <lineage>
        <taxon>Eukaryota</taxon>
        <taxon>Metazoa</taxon>
        <taxon>Spiralia</taxon>
        <taxon>Lophotrochozoa</taxon>
        <taxon>Mollusca</taxon>
        <taxon>Gastropoda</taxon>
        <taxon>Heterobranchia</taxon>
        <taxon>Euthyneura</taxon>
        <taxon>Panpulmonata</taxon>
        <taxon>Eupulmonata</taxon>
        <taxon>Stylommatophora</taxon>
        <taxon>Helicina</taxon>
        <taxon>Helicoidea</taxon>
        <taxon>Geomitridae</taxon>
        <taxon>Candidula</taxon>
    </lineage>
</organism>
<name>A0A8S3ZZ06_9EUPU</name>
<dbReference type="GO" id="GO:0090162">
    <property type="term" value="P:establishment of epithelial cell polarity"/>
    <property type="evidence" value="ECO:0007669"/>
    <property type="project" value="InterPro"/>
</dbReference>
<evidence type="ECO:0000256" key="1">
    <source>
        <dbReference type="SAM" id="Coils"/>
    </source>
</evidence>
<dbReference type="GO" id="GO:0005814">
    <property type="term" value="C:centriole"/>
    <property type="evidence" value="ECO:0007669"/>
    <property type="project" value="TreeGrafter"/>
</dbReference>
<comment type="caution">
    <text evidence="4">The sequence shown here is derived from an EMBL/GenBank/DDBJ whole genome shotgun (WGS) entry which is preliminary data.</text>
</comment>
<dbReference type="OrthoDB" id="8195456at2759"/>
<feature type="coiled-coil region" evidence="1">
    <location>
        <begin position="487"/>
        <end position="601"/>
    </location>
</feature>